<dbReference type="RefSeq" id="WP_184516054.1">
    <property type="nucleotide sequence ID" value="NZ_JACIJD010000006.1"/>
</dbReference>
<comment type="catalytic activity">
    <reaction evidence="1">
        <text>ATP + protein L-histidine = ADP + protein N-phospho-L-histidine.</text>
        <dbReference type="EC" id="2.7.13.3"/>
    </reaction>
</comment>
<dbReference type="Gene3D" id="3.30.565.10">
    <property type="entry name" value="Histidine kinase-like ATPase, C-terminal domain"/>
    <property type="match status" value="1"/>
</dbReference>
<evidence type="ECO:0000256" key="4">
    <source>
        <dbReference type="ARBA" id="ARBA00022679"/>
    </source>
</evidence>
<evidence type="ECO:0000313" key="10">
    <source>
        <dbReference type="Proteomes" id="UP000580654"/>
    </source>
</evidence>
<evidence type="ECO:0000256" key="3">
    <source>
        <dbReference type="ARBA" id="ARBA00022553"/>
    </source>
</evidence>
<dbReference type="Proteomes" id="UP000580654">
    <property type="component" value="Unassembled WGS sequence"/>
</dbReference>
<proteinExistence type="predicted"/>
<dbReference type="PANTHER" id="PTHR41523:SF7">
    <property type="entry name" value="HISTIDINE KINASE"/>
    <property type="match status" value="1"/>
</dbReference>
<reference evidence="9 10" key="1">
    <citation type="submission" date="2020-08" db="EMBL/GenBank/DDBJ databases">
        <title>Genomic Encyclopedia of Type Strains, Phase IV (KMG-IV): sequencing the most valuable type-strain genomes for metagenomic binning, comparative biology and taxonomic classification.</title>
        <authorList>
            <person name="Goeker M."/>
        </authorList>
    </citation>
    <scope>NUCLEOTIDE SEQUENCE [LARGE SCALE GENOMIC DNA]</scope>
    <source>
        <strain evidence="9 10">DSM 25622</strain>
    </source>
</reference>
<keyword evidence="5" id="KW-0547">Nucleotide-binding</keyword>
<dbReference type="Pfam" id="PF07536">
    <property type="entry name" value="HWE_HK"/>
    <property type="match status" value="1"/>
</dbReference>
<comment type="caution">
    <text evidence="9">The sequence shown here is derived from an EMBL/GenBank/DDBJ whole genome shotgun (WGS) entry which is preliminary data.</text>
</comment>
<gene>
    <name evidence="9" type="ORF">FHS87_001622</name>
</gene>
<name>A0A840Y484_9PROT</name>
<dbReference type="InterPro" id="IPR036890">
    <property type="entry name" value="HATPase_C_sf"/>
</dbReference>
<evidence type="ECO:0000313" key="9">
    <source>
        <dbReference type="EMBL" id="MBB5693589.1"/>
    </source>
</evidence>
<dbReference type="Gene3D" id="3.30.450.20">
    <property type="entry name" value="PAS domain"/>
    <property type="match status" value="2"/>
</dbReference>
<dbReference type="PANTHER" id="PTHR41523">
    <property type="entry name" value="TWO-COMPONENT SYSTEM SENSOR PROTEIN"/>
    <property type="match status" value="1"/>
</dbReference>
<keyword evidence="3" id="KW-0597">Phosphoprotein</keyword>
<keyword evidence="6 9" id="KW-0418">Kinase</keyword>
<sequence>MALNLALVYIGYRNGRQQAGQEALNVARGLALALEGELRGRTLALEVLAASRALASDDLDTFRSQAENLVARQAPGANILLLQEDGQQLMNTAAPRGAPLPSRAYMVNHQRVLATGQSSTSDVYFGVVVRRPVVAIDVLVPRKEGAPPLVLTLNPPLDAFDALIRRQQPDAGWIVAIFDRTGLRVARAPDPDRFVGQPITADLMEHWVSGAPDGRLDAVSADGTRVLTAFARLPEPYGWGVAAAVPEATLTRPALLTAVTLLAIELSVLALGIFLARRIARGVLRPITDLLRLAASPDEAALPTSSRVRGGLPEADRLAEALMTAARHRRTATASLLDSERRLRLVVAELNHRAKNALATVQSLAMQTARGTAGSSPDEFVKAFTGRLQSLARAHDLLTTVAWEGAALDAVVRSGLAPWLGQTGADQGLRFELKVSASSPMPQIPPGQVQALVMGLHELAVNAIKHGALSVPEGHVEVSCTADPASRTATVAWREVGGPPVLGVPVRRGFGLRLLERALAHDLGASAKIVVEFEREGLRATITFTPRPLSPMEATFQDDVVKHSPGLPEAARLSAP</sequence>
<dbReference type="CDD" id="cd12915">
    <property type="entry name" value="PDC2_DGC_like"/>
    <property type="match status" value="1"/>
</dbReference>
<evidence type="ECO:0000259" key="8">
    <source>
        <dbReference type="SMART" id="SM00911"/>
    </source>
</evidence>
<dbReference type="GO" id="GO:0004673">
    <property type="term" value="F:protein histidine kinase activity"/>
    <property type="evidence" value="ECO:0007669"/>
    <property type="project" value="UniProtKB-EC"/>
</dbReference>
<accession>A0A840Y484</accession>
<dbReference type="GO" id="GO:0005524">
    <property type="term" value="F:ATP binding"/>
    <property type="evidence" value="ECO:0007669"/>
    <property type="project" value="UniProtKB-KW"/>
</dbReference>
<feature type="domain" description="Signal transduction histidine kinase HWE region" evidence="8">
    <location>
        <begin position="349"/>
        <end position="426"/>
    </location>
</feature>
<evidence type="ECO:0000256" key="5">
    <source>
        <dbReference type="ARBA" id="ARBA00022741"/>
    </source>
</evidence>
<keyword evidence="7" id="KW-0067">ATP-binding</keyword>
<evidence type="ECO:0000256" key="7">
    <source>
        <dbReference type="ARBA" id="ARBA00022840"/>
    </source>
</evidence>
<dbReference type="EC" id="2.7.13.3" evidence="2"/>
<evidence type="ECO:0000256" key="1">
    <source>
        <dbReference type="ARBA" id="ARBA00000085"/>
    </source>
</evidence>
<organism evidence="9 10">
    <name type="scientific">Muricoccus pecuniae</name>
    <dbReference type="NCBI Taxonomy" id="693023"/>
    <lineage>
        <taxon>Bacteria</taxon>
        <taxon>Pseudomonadati</taxon>
        <taxon>Pseudomonadota</taxon>
        <taxon>Alphaproteobacteria</taxon>
        <taxon>Acetobacterales</taxon>
        <taxon>Roseomonadaceae</taxon>
        <taxon>Muricoccus</taxon>
    </lineage>
</organism>
<dbReference type="SMART" id="SM00911">
    <property type="entry name" value="HWE_HK"/>
    <property type="match status" value="1"/>
</dbReference>
<evidence type="ECO:0000256" key="2">
    <source>
        <dbReference type="ARBA" id="ARBA00012438"/>
    </source>
</evidence>
<keyword evidence="10" id="KW-1185">Reference proteome</keyword>
<dbReference type="AlphaFoldDB" id="A0A840Y484"/>
<evidence type="ECO:0000256" key="6">
    <source>
        <dbReference type="ARBA" id="ARBA00022777"/>
    </source>
</evidence>
<dbReference type="InterPro" id="IPR011102">
    <property type="entry name" value="Sig_transdc_His_kinase_HWE"/>
</dbReference>
<dbReference type="SUPFAM" id="SSF55874">
    <property type="entry name" value="ATPase domain of HSP90 chaperone/DNA topoisomerase II/histidine kinase"/>
    <property type="match status" value="1"/>
</dbReference>
<protein>
    <recommendedName>
        <fullName evidence="2">histidine kinase</fullName>
        <ecNumber evidence="2">2.7.13.3</ecNumber>
    </recommendedName>
</protein>
<dbReference type="EMBL" id="JACIJD010000006">
    <property type="protein sequence ID" value="MBB5693589.1"/>
    <property type="molecule type" value="Genomic_DNA"/>
</dbReference>
<keyword evidence="4" id="KW-0808">Transferase</keyword>